<dbReference type="Gene3D" id="2.60.40.4270">
    <property type="entry name" value="Listeria-Bacteroides repeat domain"/>
    <property type="match status" value="1"/>
</dbReference>
<dbReference type="SUPFAM" id="SSF103088">
    <property type="entry name" value="OmpA-like"/>
    <property type="match status" value="1"/>
</dbReference>
<evidence type="ECO:0000259" key="3">
    <source>
        <dbReference type="PROSITE" id="PS51123"/>
    </source>
</evidence>
<evidence type="ECO:0000313" key="4">
    <source>
        <dbReference type="EMBL" id="CAB4534717.1"/>
    </source>
</evidence>
<dbReference type="EMBL" id="CAEZSD010000076">
    <property type="protein sequence ID" value="CAB4534717.1"/>
    <property type="molecule type" value="Genomic_DNA"/>
</dbReference>
<feature type="domain" description="OmpA-like" evidence="3">
    <location>
        <begin position="782"/>
        <end position="897"/>
    </location>
</feature>
<evidence type="ECO:0000256" key="1">
    <source>
        <dbReference type="ARBA" id="ARBA00004196"/>
    </source>
</evidence>
<dbReference type="InterPro" id="IPR006665">
    <property type="entry name" value="OmpA-like"/>
</dbReference>
<dbReference type="AlphaFoldDB" id="A0A6J6B7U9"/>
<protein>
    <submittedName>
        <fullName evidence="4">Unannotated protein</fullName>
    </submittedName>
</protein>
<dbReference type="Pfam" id="PF09479">
    <property type="entry name" value="Flg_new"/>
    <property type="match status" value="1"/>
</dbReference>
<dbReference type="GO" id="GO:0030313">
    <property type="term" value="C:cell envelope"/>
    <property type="evidence" value="ECO:0007669"/>
    <property type="project" value="UniProtKB-SubCell"/>
</dbReference>
<sequence>MASCSKGRDWVCATSVTTQLSISNPVKFLLMFRVRAASTLAALLVLFSLGPIPPQTSQAVAIRAFDIYMDQPLVQGSYIGPDLDATTETFNSFTGSGEDCGSNGPLQVGLVEGGCSVYDSIDLGASETGTGQTLGGSGSRMATGGGSKYARFKVNFAQEKKYVGFWWSAGSTGNTVNFYSNGAIVSTINVNQVFQMFGTSPFEAAAAGDQCYGQSGSVAAAAGDKCFGNSLDINETASVVTSIAGTQYLKNLYFGNPNGYTPPSGGPSSIAPSSRVFSEPFVYIHGFALNGANFDAVEFVGKNFEIDNLTVASAEKTPRNELVSVQSVPGKYLGFFNSQGGSAVTTGTFLSGGQLAAPTPPTKSGYTFTGWVDTVTSTSLLTFPYSPGVSDDITLYAKWVISECSPTRYSGTYTDSYSVTSTLPADTYLYKFTQTSRCKWVLPDAVSSLSYVIVGGGGGGGFDAGGGGGGGAVETGTISLAASNDFYLTVGVGGLGATSNASGATGSSSTLEYNSTSRTIAGGGGGGPCNYGGFCNSNSGGTNGTTFGAGGAGVYNGSGTALAASGTVGAPTDITGRDLFFGSGGGGGGGGGGAYLAGGLGALFDVANNIFGGGRGGGNDGSAEIGLANTGGGGGGGYGGGSGRDGADGVIYIRYTVPTPTPTPTPSSSSNSQSGNAPTTEARIPGIFWEPKSMSEGETLNSDQLSAVFSVPGKIEYNLKQGFLPEIGEFKLTVTFTPENKSEYMVLSTSRIIQVLPKPKASATPIAQPSKSASPQPDPVTDTLLSLKKIGEIYFRNNEYFLDAKDRTMLKEISSEIKSKKFKTVIVQGNTDVKKGVDNYWLSKARAEAVLNYLATLAPSPLYNRVWYASKRPVAIGLDKKSLALNRRVEIYAQVKTQKEVTSSPAPSINLVKNYEPITFNRNESFLDAGDRKSLLASVRDMASFGCNHVYLKGSRDQSSSSVNSYIVTNRVGAIKKFMTSINPSLKFTIESGFISANREVRIRCSN</sequence>
<dbReference type="InterPro" id="IPR049304">
    <property type="entry name" value="Gly_rich_dom"/>
</dbReference>
<dbReference type="InterPro" id="IPR050330">
    <property type="entry name" value="Bact_OuterMem_StrucFunc"/>
</dbReference>
<dbReference type="PANTHER" id="PTHR30329:SF21">
    <property type="entry name" value="LIPOPROTEIN YIAD-RELATED"/>
    <property type="match status" value="1"/>
</dbReference>
<comment type="subcellular location">
    <subcellularLocation>
        <location evidence="1">Cell envelope</location>
    </subcellularLocation>
</comment>
<gene>
    <name evidence="4" type="ORF">UFOPK1399_00702</name>
</gene>
<dbReference type="Pfam" id="PF21722">
    <property type="entry name" value="Gly_rich_2"/>
    <property type="match status" value="1"/>
</dbReference>
<dbReference type="PROSITE" id="PS51123">
    <property type="entry name" value="OMPA_2"/>
    <property type="match status" value="1"/>
</dbReference>
<dbReference type="NCBIfam" id="TIGR02543">
    <property type="entry name" value="List_Bact_rpt"/>
    <property type="match status" value="1"/>
</dbReference>
<accession>A0A6J6B7U9</accession>
<dbReference type="PANTHER" id="PTHR30329">
    <property type="entry name" value="STATOR ELEMENT OF FLAGELLAR MOTOR COMPLEX"/>
    <property type="match status" value="1"/>
</dbReference>
<dbReference type="CDD" id="cd07185">
    <property type="entry name" value="OmpA_C-like"/>
    <property type="match status" value="1"/>
</dbReference>
<dbReference type="Pfam" id="PF00691">
    <property type="entry name" value="OmpA"/>
    <property type="match status" value="1"/>
</dbReference>
<reference evidence="4" key="1">
    <citation type="submission" date="2020-05" db="EMBL/GenBank/DDBJ databases">
        <authorList>
            <person name="Chiriac C."/>
            <person name="Salcher M."/>
            <person name="Ghai R."/>
            <person name="Kavagutti S V."/>
        </authorList>
    </citation>
    <scope>NUCLEOTIDE SEQUENCE</scope>
</reference>
<dbReference type="InterPro" id="IPR013378">
    <property type="entry name" value="InlB-like_B-rpt"/>
</dbReference>
<dbReference type="InterPro" id="IPR036737">
    <property type="entry name" value="OmpA-like_sf"/>
</dbReference>
<organism evidence="4">
    <name type="scientific">freshwater metagenome</name>
    <dbReference type="NCBI Taxonomy" id="449393"/>
    <lineage>
        <taxon>unclassified sequences</taxon>
        <taxon>metagenomes</taxon>
        <taxon>ecological metagenomes</taxon>
    </lineage>
</organism>
<dbReference type="InterPro" id="IPR042229">
    <property type="entry name" value="Listeria/Bacterioides_rpt_sf"/>
</dbReference>
<evidence type="ECO:0000256" key="2">
    <source>
        <dbReference type="SAM" id="MobiDB-lite"/>
    </source>
</evidence>
<feature type="region of interest" description="Disordered" evidence="2">
    <location>
        <begin position="656"/>
        <end position="681"/>
    </location>
</feature>
<feature type="compositionally biased region" description="Low complexity" evidence="2">
    <location>
        <begin position="666"/>
        <end position="679"/>
    </location>
</feature>
<proteinExistence type="predicted"/>
<dbReference type="PRINTS" id="PR01228">
    <property type="entry name" value="EGGSHELL"/>
</dbReference>
<name>A0A6J6B7U9_9ZZZZ</name>
<dbReference type="Gene3D" id="3.30.1330.60">
    <property type="entry name" value="OmpA-like domain"/>
    <property type="match status" value="1"/>
</dbReference>